<gene>
    <name evidence="1" type="ORF">APX70_02683</name>
</gene>
<sequence>MILIENILTPGRSLVNVPGGSKKRVLEEIANLIGREVQGMDSDTVFTSLVAREKLGS</sequence>
<dbReference type="InterPro" id="IPR016152">
    <property type="entry name" value="PTrfase/Anion_transptr"/>
</dbReference>
<proteinExistence type="predicted"/>
<comment type="caution">
    <text evidence="1">The sequence shown here is derived from an EMBL/GenBank/DDBJ whole genome shotgun (WGS) entry which is preliminary data.</text>
</comment>
<evidence type="ECO:0000313" key="2">
    <source>
        <dbReference type="Proteomes" id="UP000282378"/>
    </source>
</evidence>
<evidence type="ECO:0000313" key="1">
    <source>
        <dbReference type="EMBL" id="RML36491.1"/>
    </source>
</evidence>
<dbReference type="SUPFAM" id="SSF55804">
    <property type="entry name" value="Phoshotransferase/anion transport protein"/>
    <property type="match status" value="1"/>
</dbReference>
<protein>
    <submittedName>
        <fullName evidence="1">PTS IIA-like nitrogen-regulatory protein PtsN</fullName>
    </submittedName>
</protein>
<feature type="non-terminal residue" evidence="1">
    <location>
        <position position="57"/>
    </location>
</feature>
<dbReference type="Proteomes" id="UP000282378">
    <property type="component" value="Unassembled WGS sequence"/>
</dbReference>
<name>A0A3M2VB50_PSEYM</name>
<reference evidence="1 2" key="1">
    <citation type="submission" date="2018-08" db="EMBL/GenBank/DDBJ databases">
        <title>Recombination of ecologically and evolutionarily significant loci maintains genetic cohesion in the Pseudomonas syringae species complex.</title>
        <authorList>
            <person name="Dillon M."/>
            <person name="Thakur S."/>
            <person name="Almeida R.N.D."/>
            <person name="Weir B.S."/>
            <person name="Guttman D.S."/>
        </authorList>
    </citation>
    <scope>NUCLEOTIDE SEQUENCE [LARGE SCALE GENOMIC DNA]</scope>
    <source>
        <strain evidence="1 2">88_10</strain>
    </source>
</reference>
<dbReference type="EMBL" id="RBNL01004224">
    <property type="protein sequence ID" value="RML36491.1"/>
    <property type="molecule type" value="Genomic_DNA"/>
</dbReference>
<accession>A0A3M2VB50</accession>
<organism evidence="1 2">
    <name type="scientific">Pseudomonas syringae pv. maculicola</name>
    <dbReference type="NCBI Taxonomy" id="59511"/>
    <lineage>
        <taxon>Bacteria</taxon>
        <taxon>Pseudomonadati</taxon>
        <taxon>Pseudomonadota</taxon>
        <taxon>Gammaproteobacteria</taxon>
        <taxon>Pseudomonadales</taxon>
        <taxon>Pseudomonadaceae</taxon>
        <taxon>Pseudomonas</taxon>
    </lineage>
</organism>
<dbReference type="Gene3D" id="3.40.930.10">
    <property type="entry name" value="Mannitol-specific EII, Chain A"/>
    <property type="match status" value="1"/>
</dbReference>
<dbReference type="AlphaFoldDB" id="A0A3M2VB50"/>